<evidence type="ECO:0000313" key="4">
    <source>
        <dbReference type="EMBL" id="APW60881.1"/>
    </source>
</evidence>
<dbReference type="InterPro" id="IPR000421">
    <property type="entry name" value="FA58C"/>
</dbReference>
<gene>
    <name evidence="4" type="ORF">BSF38_02373</name>
</gene>
<feature type="region of interest" description="Disordered" evidence="2">
    <location>
        <begin position="902"/>
        <end position="937"/>
    </location>
</feature>
<dbReference type="InterPro" id="IPR021720">
    <property type="entry name" value="Malectin_dom"/>
</dbReference>
<dbReference type="PROSITE" id="PS50022">
    <property type="entry name" value="FA58C_3"/>
    <property type="match status" value="3"/>
</dbReference>
<name>A0A1U7CPN4_9BACT</name>
<dbReference type="Pfam" id="PF11721">
    <property type="entry name" value="Malectin"/>
    <property type="match status" value="1"/>
</dbReference>
<comment type="caution">
    <text evidence="1">Lacks conserved residue(s) required for the propagation of feature annotation.</text>
</comment>
<dbReference type="Pfam" id="PF00754">
    <property type="entry name" value="F5_F8_type_C"/>
    <property type="match status" value="3"/>
</dbReference>
<dbReference type="Proteomes" id="UP000186309">
    <property type="component" value="Chromosome"/>
</dbReference>
<sequence>MPRARRRRNRIHDFHALEDRTLLTTLIALVDSGVDLTDQTVLPYLDLNSGYDAYNKVAYTTGGSQTVQDTSLQHGHGSVVAGMIVQGIKDASAAAGSTPVDVKIMPIRDTSSGLNIDKDALIRGVFYAADHGASVINLSVNTYYNPSLDDPSSPYNGESLVQAIQYAETKGAVVVTAPGNGTSNIDFIPVFPPYADDPAYSAYRPTPTNVLVAAAVDALGNLTSISNWGPIHVDLGAYAGPEGATSYSAGYASGVAGVVSNLMPAGRTARNVIDVLDQTVTPHAQSVGAWSSTGGVLNPAAAVARVLQPLQTAAGPVAIDAGGGASGSYRSDAYFSGGTTYTTASAVDVGGVDSPAPQQVYQSARQGDFSYTIGGLVAGGAYDVRLDFAELSVSGAGQRLFNVSINGATALNNFDVFAQAGGMNKAVARDFIIRADASGTILISFASVHGGAEVNGIVVSTATDLALKSPVFSSTIENTAFNPQAAVDGNSTTRWSSGQWMQNTGTGWITVDLGDLYNIADVYMNWEKAYAVNYEIQVSPDLVSWTTLRAVTGRSAPGIDDEAGLSGVGRYVRIYCTQTNATDNYSLYDLNVYGTRLSNLAAGKPATSSTVESAAYLPANAVDSNSTTRWSSGQWMQNTQTGWFAVDLGALYNLSGVQLNWETAYAVDYQIQASTNGTDWTTLKTITDNAQKGIVTFDDLSGVGRFVRIYCTQTNATGNYSLYDVKVYGTPLTDLAAGKSATSSTLEGPGFEASRAVDSNSTTRWSSGQWMQNTQTGWIAVDLGARCNIDDVRLNWEKAYAVDYQIQLSDDGVNWTTIRAVTGRSAPGLDDQSGLSGSGRYIRIYCTKTNATGNYSLYDLQVFGAPASSVTPQAALSTSLAASPITAQGPIAAGKPSTIKRSPANGWLLQGRPKPNTPPLARLGRPFPGIPSRKSDL</sequence>
<feature type="domain" description="F5/8 type C" evidence="3">
    <location>
        <begin position="454"/>
        <end position="595"/>
    </location>
</feature>
<dbReference type="PROSITE" id="PS51892">
    <property type="entry name" value="SUBTILASE"/>
    <property type="match status" value="1"/>
</dbReference>
<evidence type="ECO:0000256" key="1">
    <source>
        <dbReference type="PROSITE-ProRule" id="PRU01240"/>
    </source>
</evidence>
<feature type="domain" description="F5/8 type C" evidence="3">
    <location>
        <begin position="623"/>
        <end position="709"/>
    </location>
</feature>
<evidence type="ECO:0000256" key="2">
    <source>
        <dbReference type="SAM" id="MobiDB-lite"/>
    </source>
</evidence>
<proteinExistence type="inferred from homology"/>
<accession>A0A1U7CPN4</accession>
<comment type="similarity">
    <text evidence="1">Belongs to the peptidase S8 family.</text>
</comment>
<dbReference type="PANTHER" id="PTHR45713">
    <property type="entry name" value="FTP DOMAIN-CONTAINING PROTEIN"/>
    <property type="match status" value="1"/>
</dbReference>
<evidence type="ECO:0000313" key="5">
    <source>
        <dbReference type="Proteomes" id="UP000186309"/>
    </source>
</evidence>
<dbReference type="Gene3D" id="2.60.120.260">
    <property type="entry name" value="Galactose-binding domain-like"/>
    <property type="match status" value="3"/>
</dbReference>
<dbReference type="AlphaFoldDB" id="A0A1U7CPN4"/>
<dbReference type="InterPro" id="IPR051941">
    <property type="entry name" value="BG_Antigen-Binding_Lectin"/>
</dbReference>
<dbReference type="GO" id="GO:0006508">
    <property type="term" value="P:proteolysis"/>
    <property type="evidence" value="ECO:0007669"/>
    <property type="project" value="InterPro"/>
</dbReference>
<dbReference type="InterPro" id="IPR008979">
    <property type="entry name" value="Galactose-bd-like_sf"/>
</dbReference>
<dbReference type="SUPFAM" id="SSF49785">
    <property type="entry name" value="Galactose-binding domain-like"/>
    <property type="match status" value="3"/>
</dbReference>
<dbReference type="RefSeq" id="WP_168189365.1">
    <property type="nucleotide sequence ID" value="NZ_CP019082.1"/>
</dbReference>
<keyword evidence="5" id="KW-1185">Reference proteome</keyword>
<dbReference type="PANTHER" id="PTHR45713:SF6">
    <property type="entry name" value="F5_8 TYPE C DOMAIN-CONTAINING PROTEIN"/>
    <property type="match status" value="1"/>
</dbReference>
<protein>
    <submittedName>
        <fullName evidence="4">Proteinase</fullName>
    </submittedName>
</protein>
<dbReference type="GO" id="GO:0004252">
    <property type="term" value="F:serine-type endopeptidase activity"/>
    <property type="evidence" value="ECO:0007669"/>
    <property type="project" value="InterPro"/>
</dbReference>
<dbReference type="STRING" id="1387353.BSF38_02373"/>
<dbReference type="KEGG" id="pbor:BSF38_02373"/>
<dbReference type="SUPFAM" id="SSF52743">
    <property type="entry name" value="Subtilisin-like"/>
    <property type="match status" value="1"/>
</dbReference>
<feature type="domain" description="F5/8 type C" evidence="3">
    <location>
        <begin position="714"/>
        <end position="865"/>
    </location>
</feature>
<reference evidence="5" key="1">
    <citation type="submission" date="2016-12" db="EMBL/GenBank/DDBJ databases">
        <title>Comparative genomics of four Isosphaeraceae planctomycetes: a common pool of plasmids and glycoside hydrolase genes.</title>
        <authorList>
            <person name="Ivanova A."/>
        </authorList>
    </citation>
    <scope>NUCLEOTIDE SEQUENCE [LARGE SCALE GENOMIC DNA]</scope>
    <source>
        <strain evidence="5">PX4</strain>
    </source>
</reference>
<organism evidence="4 5">
    <name type="scientific">Paludisphaera borealis</name>
    <dbReference type="NCBI Taxonomy" id="1387353"/>
    <lineage>
        <taxon>Bacteria</taxon>
        <taxon>Pseudomonadati</taxon>
        <taxon>Planctomycetota</taxon>
        <taxon>Planctomycetia</taxon>
        <taxon>Isosphaerales</taxon>
        <taxon>Isosphaeraceae</taxon>
        <taxon>Paludisphaera</taxon>
    </lineage>
</organism>
<dbReference type="InterPro" id="IPR036852">
    <property type="entry name" value="Peptidase_S8/S53_dom_sf"/>
</dbReference>
<dbReference type="Gene3D" id="2.60.120.430">
    <property type="entry name" value="Galactose-binding lectin"/>
    <property type="match status" value="1"/>
</dbReference>
<evidence type="ECO:0000259" key="3">
    <source>
        <dbReference type="PROSITE" id="PS50022"/>
    </source>
</evidence>
<dbReference type="EMBL" id="CP019082">
    <property type="protein sequence ID" value="APW60881.1"/>
    <property type="molecule type" value="Genomic_DNA"/>
</dbReference>
<dbReference type="Gene3D" id="3.40.50.200">
    <property type="entry name" value="Peptidase S8/S53 domain"/>
    <property type="match status" value="1"/>
</dbReference>